<proteinExistence type="predicted"/>
<accession>A0AAU7JFQ5</accession>
<reference evidence="1" key="1">
    <citation type="submission" date="2024-05" db="EMBL/GenBank/DDBJ databases">
        <authorList>
            <person name="Kim S."/>
            <person name="Heo J."/>
            <person name="Choi H."/>
            <person name="Choi Y."/>
            <person name="Kwon S.-W."/>
            <person name="Kim Y."/>
        </authorList>
    </citation>
    <scope>NUCLEOTIDE SEQUENCE</scope>
    <source>
        <strain evidence="1">KACC 23698</strain>
    </source>
</reference>
<evidence type="ECO:0000313" key="1">
    <source>
        <dbReference type="EMBL" id="XBO39042.1"/>
    </source>
</evidence>
<dbReference type="RefSeq" id="WP_406855882.1">
    <property type="nucleotide sequence ID" value="NZ_CP157484.1"/>
</dbReference>
<gene>
    <name evidence="1" type="ORF">ABEG18_25755</name>
</gene>
<name>A0AAU7JFQ5_9HYPH</name>
<evidence type="ECO:0008006" key="2">
    <source>
        <dbReference type="Google" id="ProtNLM"/>
    </source>
</evidence>
<organism evidence="1">
    <name type="scientific">Alsobacter sp. KACC 23698</name>
    <dbReference type="NCBI Taxonomy" id="3149229"/>
    <lineage>
        <taxon>Bacteria</taxon>
        <taxon>Pseudomonadati</taxon>
        <taxon>Pseudomonadota</taxon>
        <taxon>Alphaproteobacteria</taxon>
        <taxon>Hyphomicrobiales</taxon>
        <taxon>Alsobacteraceae</taxon>
        <taxon>Alsobacter</taxon>
    </lineage>
</organism>
<dbReference type="EMBL" id="CP157484">
    <property type="protein sequence ID" value="XBO39042.1"/>
    <property type="molecule type" value="Genomic_DNA"/>
</dbReference>
<protein>
    <recommendedName>
        <fullName evidence="2">Addiction module antitoxin</fullName>
    </recommendedName>
</protein>
<sequence length="84" mass="9695">MQVSLPKHLEDYLATEVAEGRAKSAEDVISDALEARLTAESQSRFWRRVEASRQQASEGELIPATDEYFEQKIQRIRTKFMPRP</sequence>
<dbReference type="AlphaFoldDB" id="A0AAU7JFQ5"/>
<dbReference type="Pfam" id="PF03693">
    <property type="entry name" value="ParD_antitoxin"/>
    <property type="match status" value="1"/>
</dbReference>
<dbReference type="InterPro" id="IPR022789">
    <property type="entry name" value="ParD"/>
</dbReference>